<accession>A0A9N9L8F7</accession>
<proteinExistence type="predicted"/>
<gene>
    <name evidence="2" type="ORF">HYFRA_00012884</name>
</gene>
<evidence type="ECO:0000256" key="1">
    <source>
        <dbReference type="SAM" id="MobiDB-lite"/>
    </source>
</evidence>
<organism evidence="2 3">
    <name type="scientific">Hymenoscyphus fraxineus</name>
    <dbReference type="NCBI Taxonomy" id="746836"/>
    <lineage>
        <taxon>Eukaryota</taxon>
        <taxon>Fungi</taxon>
        <taxon>Dikarya</taxon>
        <taxon>Ascomycota</taxon>
        <taxon>Pezizomycotina</taxon>
        <taxon>Leotiomycetes</taxon>
        <taxon>Helotiales</taxon>
        <taxon>Helotiaceae</taxon>
        <taxon>Hymenoscyphus</taxon>
    </lineage>
</organism>
<evidence type="ECO:0000313" key="2">
    <source>
        <dbReference type="EMBL" id="CAG8958887.1"/>
    </source>
</evidence>
<protein>
    <submittedName>
        <fullName evidence="2">Uncharacterized protein</fullName>
    </submittedName>
</protein>
<feature type="region of interest" description="Disordered" evidence="1">
    <location>
        <begin position="1"/>
        <end position="23"/>
    </location>
</feature>
<name>A0A9N9L8F7_9HELO</name>
<dbReference type="OrthoDB" id="10504470at2759"/>
<evidence type="ECO:0000313" key="3">
    <source>
        <dbReference type="Proteomes" id="UP000696280"/>
    </source>
</evidence>
<dbReference type="EMBL" id="CAJVRL010000086">
    <property type="protein sequence ID" value="CAG8958887.1"/>
    <property type="molecule type" value="Genomic_DNA"/>
</dbReference>
<sequence length="160" mass="18501">MPSFFHKSKPGDATSEHIEDKEPLVDKKNASKFYKNGDEDFPKTLFWQCDDCLLALYREALADNEWIRNLRCPYRKQFENGPPPQCENCPKMLQPRGPVGGIFHQCKNKKCLYTAPVRLDEPDVGSNPAETIKCFACRKSSFKRMETSITLDFALHHRLF</sequence>
<keyword evidence="3" id="KW-1185">Reference proteome</keyword>
<dbReference type="Proteomes" id="UP000696280">
    <property type="component" value="Unassembled WGS sequence"/>
</dbReference>
<comment type="caution">
    <text evidence="2">The sequence shown here is derived from an EMBL/GenBank/DDBJ whole genome shotgun (WGS) entry which is preliminary data.</text>
</comment>
<feature type="compositionally biased region" description="Basic and acidic residues" evidence="1">
    <location>
        <begin position="14"/>
        <end position="23"/>
    </location>
</feature>
<reference evidence="2" key="1">
    <citation type="submission" date="2021-07" db="EMBL/GenBank/DDBJ databases">
        <authorList>
            <person name="Durling M."/>
        </authorList>
    </citation>
    <scope>NUCLEOTIDE SEQUENCE</scope>
</reference>
<dbReference type="AlphaFoldDB" id="A0A9N9L8F7"/>